<proteinExistence type="inferred from homology"/>
<feature type="domain" description="Peptidase C19 ubiquitin carboxyl-terminal hydrolase" evidence="9">
    <location>
        <begin position="8"/>
        <end position="157"/>
    </location>
</feature>
<feature type="compositionally biased region" description="Basic and acidic residues" evidence="8">
    <location>
        <begin position="299"/>
        <end position="309"/>
    </location>
</feature>
<dbReference type="Gene3D" id="3.90.70.10">
    <property type="entry name" value="Cysteine proteinases"/>
    <property type="match status" value="1"/>
</dbReference>
<dbReference type="KEGG" id="rsx:RhiXN_04635"/>
<evidence type="ECO:0000313" key="11">
    <source>
        <dbReference type="Proteomes" id="UP000650533"/>
    </source>
</evidence>
<dbReference type="InterPro" id="IPR038765">
    <property type="entry name" value="Papain-like_cys_pep_sf"/>
</dbReference>
<evidence type="ECO:0000256" key="2">
    <source>
        <dbReference type="ARBA" id="ARBA00009085"/>
    </source>
</evidence>
<evidence type="ECO:0000256" key="7">
    <source>
        <dbReference type="ARBA" id="ARBA00022807"/>
    </source>
</evidence>
<dbReference type="GeneID" id="67026915"/>
<dbReference type="GO" id="GO:0004843">
    <property type="term" value="F:cysteine-type deubiquitinase activity"/>
    <property type="evidence" value="ECO:0007669"/>
    <property type="project" value="UniProtKB-EC"/>
</dbReference>
<dbReference type="PANTHER" id="PTHR21646:SF24">
    <property type="entry name" value="UBIQUITIN CARBOXYL-TERMINAL HYDROLASE"/>
    <property type="match status" value="1"/>
</dbReference>
<evidence type="ECO:0000256" key="1">
    <source>
        <dbReference type="ARBA" id="ARBA00000707"/>
    </source>
</evidence>
<sequence length="388" mass="43919">MGRTTPHTRYQQHDTQQFLGFLLGRLHEDLNRVLKNPYVEKPEWPEEGGDEKAVAKETWEGYKKRNKSIIVDLFQSVYKSMLVYPECSKVPWDARKRTLAIEIEVPKDSNYGYLKKLFAKWFGVEAENFLAAEVWLHKFYKFYDDYVNLTELTKKYTLVVYELPVPVKYIAKRPQTSSFTFGAKPKPPPKPDPNAPFLLPGFHISEAQRSTVFGVPFFVLLTPAKASSRGEIYRAVKYRGPRLPLSKDEDGKGELAEQIPPEADEADEAVTEIRPQADEMKVEVVRDVEMQPAQEIVAKEEASTEHAQDDGELASLADPQGEEDLEVIATGIETGLNMNGSSRANAFALGLRIVGHVGRRRHVSRRLLPIHRPLPSGPRDGDPGIYPM</sequence>
<organism evidence="10 11">
    <name type="scientific">Rhizoctonia solani</name>
    <dbReference type="NCBI Taxonomy" id="456999"/>
    <lineage>
        <taxon>Eukaryota</taxon>
        <taxon>Fungi</taxon>
        <taxon>Dikarya</taxon>
        <taxon>Basidiomycota</taxon>
        <taxon>Agaricomycotina</taxon>
        <taxon>Agaricomycetes</taxon>
        <taxon>Cantharellales</taxon>
        <taxon>Ceratobasidiaceae</taxon>
        <taxon>Rhizoctonia</taxon>
    </lineage>
</organism>
<keyword evidence="5" id="KW-0833">Ubl conjugation pathway</keyword>
<evidence type="ECO:0000259" key="9">
    <source>
        <dbReference type="Pfam" id="PF00443"/>
    </source>
</evidence>
<dbReference type="EC" id="3.4.19.12" evidence="3"/>
<dbReference type="Proteomes" id="UP000650533">
    <property type="component" value="Chromosome 2"/>
</dbReference>
<dbReference type="InterPro" id="IPR001394">
    <property type="entry name" value="Peptidase_C19_UCH"/>
</dbReference>
<feature type="compositionally biased region" description="Basic and acidic residues" evidence="8">
    <location>
        <begin position="245"/>
        <end position="255"/>
    </location>
</feature>
<evidence type="ECO:0000256" key="8">
    <source>
        <dbReference type="SAM" id="MobiDB-lite"/>
    </source>
</evidence>
<keyword evidence="4" id="KW-0645">Protease</keyword>
<feature type="region of interest" description="Disordered" evidence="8">
    <location>
        <begin position="243"/>
        <end position="267"/>
    </location>
</feature>
<dbReference type="EMBL" id="CP059659">
    <property type="protein sequence ID" value="QRW16634.1"/>
    <property type="molecule type" value="Genomic_DNA"/>
</dbReference>
<accession>A0A8H8ST28</accession>
<dbReference type="AlphaFoldDB" id="A0A8H8ST28"/>
<comment type="similarity">
    <text evidence="2">Belongs to the peptidase C19 family.</text>
</comment>
<dbReference type="InterPro" id="IPR050185">
    <property type="entry name" value="Ub_carboxyl-term_hydrolase"/>
</dbReference>
<evidence type="ECO:0000256" key="4">
    <source>
        <dbReference type="ARBA" id="ARBA00022670"/>
    </source>
</evidence>
<evidence type="ECO:0000256" key="3">
    <source>
        <dbReference type="ARBA" id="ARBA00012759"/>
    </source>
</evidence>
<dbReference type="RefSeq" id="XP_043176871.1">
    <property type="nucleotide sequence ID" value="XM_043324452.1"/>
</dbReference>
<dbReference type="SUPFAM" id="SSF54001">
    <property type="entry name" value="Cysteine proteinases"/>
    <property type="match status" value="1"/>
</dbReference>
<dbReference type="CDD" id="cd02257">
    <property type="entry name" value="Peptidase_C19"/>
    <property type="match status" value="1"/>
</dbReference>
<keyword evidence="7" id="KW-0788">Thiol protease</keyword>
<dbReference type="PANTHER" id="PTHR21646">
    <property type="entry name" value="UBIQUITIN CARBOXYL-TERMINAL HYDROLASE"/>
    <property type="match status" value="1"/>
</dbReference>
<gene>
    <name evidence="10" type="ORF">RhiXN_04635</name>
</gene>
<keyword evidence="6 10" id="KW-0378">Hydrolase</keyword>
<dbReference type="Pfam" id="PF00443">
    <property type="entry name" value="UCH"/>
    <property type="match status" value="1"/>
</dbReference>
<comment type="catalytic activity">
    <reaction evidence="1">
        <text>Thiol-dependent hydrolysis of ester, thioester, amide, peptide and isopeptide bonds formed by the C-terminal Gly of ubiquitin (a 76-residue protein attached to proteins as an intracellular targeting signal).</text>
        <dbReference type="EC" id="3.4.19.12"/>
    </reaction>
</comment>
<protein>
    <recommendedName>
        <fullName evidence="3">ubiquitinyl hydrolase 1</fullName>
        <ecNumber evidence="3">3.4.19.12</ecNumber>
    </recommendedName>
</protein>
<evidence type="ECO:0000256" key="5">
    <source>
        <dbReference type="ARBA" id="ARBA00022786"/>
    </source>
</evidence>
<name>A0A8H8ST28_9AGAM</name>
<feature type="region of interest" description="Disordered" evidence="8">
    <location>
        <begin position="299"/>
        <end position="320"/>
    </location>
</feature>
<evidence type="ECO:0000256" key="6">
    <source>
        <dbReference type="ARBA" id="ARBA00022801"/>
    </source>
</evidence>
<evidence type="ECO:0000313" key="10">
    <source>
        <dbReference type="EMBL" id="QRW16634.1"/>
    </source>
</evidence>
<dbReference type="GO" id="GO:0006508">
    <property type="term" value="P:proteolysis"/>
    <property type="evidence" value="ECO:0007669"/>
    <property type="project" value="UniProtKB-KW"/>
</dbReference>
<reference evidence="10" key="1">
    <citation type="submission" date="2020-05" db="EMBL/GenBank/DDBJ databases">
        <title>Evolutionary and genomic comparisons of hybrid uninucleate and nonhybrid Rhizoctonia fungi.</title>
        <authorList>
            <person name="Li C."/>
            <person name="Chen X."/>
        </authorList>
    </citation>
    <scope>NUCLEOTIDE SEQUENCE</scope>
    <source>
        <strain evidence="10">AG-1 IA</strain>
    </source>
</reference>
<dbReference type="GO" id="GO:0016579">
    <property type="term" value="P:protein deubiquitination"/>
    <property type="evidence" value="ECO:0007669"/>
    <property type="project" value="InterPro"/>
</dbReference>